<name>A0A0E3V5V5_9BACT</name>
<gene>
    <name evidence="1" type="ORF">SD10_02750</name>
</gene>
<dbReference type="STRING" id="1379870.SD10_02750"/>
<dbReference type="HOGENOM" id="CLU_2107464_0_0_10"/>
<sequence length="115" mass="12972">MNASIITLTPTDLHFDWGTDGLVLWIEELDGADSLAGQMSEVMDRIAFAIELQTGWDHRTDADTLHPLYGYRLLLRDASGLWNAVQTDETGHFAGLIALEELDYEVAYDKVMWLD</sequence>
<dbReference type="AlphaFoldDB" id="A0A0E3V5V5"/>
<evidence type="ECO:0000313" key="2">
    <source>
        <dbReference type="Proteomes" id="UP000033054"/>
    </source>
</evidence>
<organism evidence="1 2">
    <name type="scientific">Spirosoma radiotolerans</name>
    <dbReference type="NCBI Taxonomy" id="1379870"/>
    <lineage>
        <taxon>Bacteria</taxon>
        <taxon>Pseudomonadati</taxon>
        <taxon>Bacteroidota</taxon>
        <taxon>Cytophagia</taxon>
        <taxon>Cytophagales</taxon>
        <taxon>Cytophagaceae</taxon>
        <taxon>Spirosoma</taxon>
    </lineage>
</organism>
<accession>A0A0E3V5V5</accession>
<proteinExistence type="predicted"/>
<dbReference type="RefSeq" id="WP_046375581.1">
    <property type="nucleotide sequence ID" value="NZ_CP010429.1"/>
</dbReference>
<evidence type="ECO:0000313" key="1">
    <source>
        <dbReference type="EMBL" id="AKD53986.1"/>
    </source>
</evidence>
<dbReference type="Proteomes" id="UP000033054">
    <property type="component" value="Chromosome"/>
</dbReference>
<dbReference type="EMBL" id="CP010429">
    <property type="protein sequence ID" value="AKD53986.1"/>
    <property type="molecule type" value="Genomic_DNA"/>
</dbReference>
<dbReference type="PATRIC" id="fig|1379870.5.peg.607"/>
<dbReference type="OrthoDB" id="961453at2"/>
<dbReference type="KEGG" id="srd:SD10_02750"/>
<protein>
    <submittedName>
        <fullName evidence="1">Uncharacterized protein</fullName>
    </submittedName>
</protein>
<reference evidence="1 2" key="1">
    <citation type="journal article" date="2014" name="Curr. Microbiol.">
        <title>Spirosoma radiotolerans sp. nov., a gamma-radiation-resistant bacterium isolated from gamma ray-irradiated soil.</title>
        <authorList>
            <person name="Lee J.J."/>
            <person name="Srinivasan S."/>
            <person name="Lim S."/>
            <person name="Joe M."/>
            <person name="Im S."/>
            <person name="Bae S.I."/>
            <person name="Park K.R."/>
            <person name="Han J.H."/>
            <person name="Park S.H."/>
            <person name="Joo B.M."/>
            <person name="Park S.J."/>
            <person name="Kim M.K."/>
        </authorList>
    </citation>
    <scope>NUCLEOTIDE SEQUENCE [LARGE SCALE GENOMIC DNA]</scope>
    <source>
        <strain evidence="1 2">DG5A</strain>
    </source>
</reference>
<keyword evidence="2" id="KW-1185">Reference proteome</keyword>